<feature type="compositionally biased region" description="Acidic residues" evidence="1">
    <location>
        <begin position="1"/>
        <end position="12"/>
    </location>
</feature>
<evidence type="ECO:0000313" key="3">
    <source>
        <dbReference type="Proteomes" id="UP000006911"/>
    </source>
</evidence>
<feature type="compositionally biased region" description="Polar residues" evidence="1">
    <location>
        <begin position="137"/>
        <end position="149"/>
    </location>
</feature>
<dbReference type="STRING" id="656061.D5G7S6"/>
<feature type="compositionally biased region" description="Basic and acidic residues" evidence="1">
    <location>
        <begin position="117"/>
        <end position="132"/>
    </location>
</feature>
<dbReference type="Pfam" id="PF10253">
    <property type="entry name" value="PRCC"/>
    <property type="match status" value="1"/>
</dbReference>
<dbReference type="GO" id="GO:0005634">
    <property type="term" value="C:nucleus"/>
    <property type="evidence" value="ECO:0007669"/>
    <property type="project" value="TreeGrafter"/>
</dbReference>
<dbReference type="InParanoid" id="D5G7S6"/>
<dbReference type="PANTHER" id="PTHR13621:SF2">
    <property type="entry name" value="PROLINE-RICH PROTEIN PRCC"/>
    <property type="match status" value="1"/>
</dbReference>
<sequence length="355" mass="37355">MLVDYSDSESDSGDQKPEPPPQSPPVSRKTGLSALLPKPKESQKTGQDGDIVATGPRKFIVNLPKLDTQGDDADGPPAKKIRTGGGGSGLSAMLPAPKRSGATVRVDPKPSPSPIEHGADRVSEEAVKEQDPASRTIGGTTMFVPQSVSRKPIQPASAFKKSSGTGAVKPRSQVPTKVSLFGAGTNSSTSNKSNKKTLPTGEYKPIMVSAAKPVRLWDADGNGGDPYSVGDDVLVIATDGEASYQALTDHGDAPEDLDAIARQAGLDDSAMRQLYGRRGRQDAPINISTFSVDEDQEYCARETSIVFSAQCCASAEGRIGGKLCSGKKKQKGGWLKIWMVASGVIYGSVAKKYCF</sequence>
<accession>D5G7S6</accession>
<protein>
    <submittedName>
        <fullName evidence="2">(Perigord truffle) hypothetical protein</fullName>
    </submittedName>
</protein>
<dbReference type="PANTHER" id="PTHR13621">
    <property type="entry name" value="PROLINE-RICH PROTEIN PRCC"/>
    <property type="match status" value="1"/>
</dbReference>
<dbReference type="OMA" id="KPLMFRP"/>
<dbReference type="HOGENOM" id="CLU_781164_0_0_1"/>
<dbReference type="AlphaFoldDB" id="D5G7S6"/>
<feature type="region of interest" description="Disordered" evidence="1">
    <location>
        <begin position="1"/>
        <end position="200"/>
    </location>
</feature>
<evidence type="ECO:0000256" key="1">
    <source>
        <dbReference type="SAM" id="MobiDB-lite"/>
    </source>
</evidence>
<dbReference type="RefSeq" id="XP_002836378.1">
    <property type="nucleotide sequence ID" value="XM_002836332.1"/>
</dbReference>
<evidence type="ECO:0000313" key="2">
    <source>
        <dbReference type="EMBL" id="CAZ80569.1"/>
    </source>
</evidence>
<keyword evidence="3" id="KW-1185">Reference proteome</keyword>
<gene>
    <name evidence="2" type="ORF">GSTUM_00004706001</name>
</gene>
<proteinExistence type="predicted"/>
<dbReference type="EMBL" id="FN430031">
    <property type="protein sequence ID" value="CAZ80569.1"/>
    <property type="molecule type" value="Genomic_DNA"/>
</dbReference>
<dbReference type="Proteomes" id="UP000006911">
    <property type="component" value="Unassembled WGS sequence"/>
</dbReference>
<name>D5G7S6_TUBMM</name>
<dbReference type="KEGG" id="tml:GSTUM_00004706001"/>
<dbReference type="GeneID" id="9181388"/>
<dbReference type="InterPro" id="IPR018800">
    <property type="entry name" value="PRCC"/>
</dbReference>
<organism evidence="2 3">
    <name type="scientific">Tuber melanosporum (strain Mel28)</name>
    <name type="common">Perigord black truffle</name>
    <dbReference type="NCBI Taxonomy" id="656061"/>
    <lineage>
        <taxon>Eukaryota</taxon>
        <taxon>Fungi</taxon>
        <taxon>Dikarya</taxon>
        <taxon>Ascomycota</taxon>
        <taxon>Pezizomycotina</taxon>
        <taxon>Pezizomycetes</taxon>
        <taxon>Pezizales</taxon>
        <taxon>Tuberaceae</taxon>
        <taxon>Tuber</taxon>
    </lineage>
</organism>
<reference evidence="2 3" key="1">
    <citation type="journal article" date="2010" name="Nature">
        <title>Perigord black truffle genome uncovers evolutionary origins and mechanisms of symbiosis.</title>
        <authorList>
            <person name="Martin F."/>
            <person name="Kohler A."/>
            <person name="Murat C."/>
            <person name="Balestrini R."/>
            <person name="Coutinho P.M."/>
            <person name="Jaillon O."/>
            <person name="Montanini B."/>
            <person name="Morin E."/>
            <person name="Noel B."/>
            <person name="Percudani R."/>
            <person name="Porcel B."/>
            <person name="Rubini A."/>
            <person name="Amicucci A."/>
            <person name="Amselem J."/>
            <person name="Anthouard V."/>
            <person name="Arcioni S."/>
            <person name="Artiguenave F."/>
            <person name="Aury J.M."/>
            <person name="Ballario P."/>
            <person name="Bolchi A."/>
            <person name="Brenna A."/>
            <person name="Brun A."/>
            <person name="Buee M."/>
            <person name="Cantarel B."/>
            <person name="Chevalier G."/>
            <person name="Couloux A."/>
            <person name="Da Silva C."/>
            <person name="Denoeud F."/>
            <person name="Duplessis S."/>
            <person name="Ghignone S."/>
            <person name="Hilselberger B."/>
            <person name="Iotti M."/>
            <person name="Marcais B."/>
            <person name="Mello A."/>
            <person name="Miranda M."/>
            <person name="Pacioni G."/>
            <person name="Quesneville H."/>
            <person name="Riccioni C."/>
            <person name="Ruotolo R."/>
            <person name="Splivallo R."/>
            <person name="Stocchi V."/>
            <person name="Tisserant E."/>
            <person name="Viscomi A.R."/>
            <person name="Zambonelli A."/>
            <person name="Zampieri E."/>
            <person name="Henrissat B."/>
            <person name="Lebrun M.H."/>
            <person name="Paolocci F."/>
            <person name="Bonfante P."/>
            <person name="Ottonello S."/>
            <person name="Wincker P."/>
        </authorList>
    </citation>
    <scope>NUCLEOTIDE SEQUENCE [LARGE SCALE GENOMIC DNA]</scope>
    <source>
        <strain evidence="2 3">Mel28</strain>
    </source>
</reference>